<accession>A0AAD7HKG2</accession>
<sequence length="411" mass="45933">MRVVLYRRVLVNKVGFSSCCCSKPVVAYYGPDPNSTKEFALVFGSIKGGFGWVVCLFSQVRRQAHTAVSPLFNITLPSDHPANCRFGVPQEFVPVMLAERDIVIRERYHRLGSVISNVSIAKRRLDMVTDVAGNIRGGCDSGGIHQFERNSNPSVTGWRLFHKYASVVTIPGIWYELVNKDLGHVVRNGDLVVVTGVDKSASWLVAAVENPSEMKVSLKLKAVHPDTVETLSLPSYIPPTRRVEPEPSAFSDYAGDRADCGLGTYMSASCGGRALPIPSLRSSRIPRHLISPQASTSGRHDLDTTLVYQETNPYFYNADTAFDRWEWEWENTNSLLRSGPRRRPGEDPSVENQTVFIRGFKVSLPSWPLTTWRSPDIPYKFKMEGREVEGHICAILSKVISPHFPDHVSLW</sequence>
<proteinExistence type="predicted"/>
<evidence type="ECO:0000313" key="1">
    <source>
        <dbReference type="EMBL" id="KAJ7722327.1"/>
    </source>
</evidence>
<name>A0AAD7HKG2_9AGAR</name>
<organism evidence="1 2">
    <name type="scientific">Mycena metata</name>
    <dbReference type="NCBI Taxonomy" id="1033252"/>
    <lineage>
        <taxon>Eukaryota</taxon>
        <taxon>Fungi</taxon>
        <taxon>Dikarya</taxon>
        <taxon>Basidiomycota</taxon>
        <taxon>Agaricomycotina</taxon>
        <taxon>Agaricomycetes</taxon>
        <taxon>Agaricomycetidae</taxon>
        <taxon>Agaricales</taxon>
        <taxon>Marasmiineae</taxon>
        <taxon>Mycenaceae</taxon>
        <taxon>Mycena</taxon>
    </lineage>
</organism>
<comment type="caution">
    <text evidence="1">The sequence shown here is derived from an EMBL/GenBank/DDBJ whole genome shotgun (WGS) entry which is preliminary data.</text>
</comment>
<dbReference type="Proteomes" id="UP001215598">
    <property type="component" value="Unassembled WGS sequence"/>
</dbReference>
<reference evidence="1" key="1">
    <citation type="submission" date="2023-03" db="EMBL/GenBank/DDBJ databases">
        <title>Massive genome expansion in bonnet fungi (Mycena s.s.) driven by repeated elements and novel gene families across ecological guilds.</title>
        <authorList>
            <consortium name="Lawrence Berkeley National Laboratory"/>
            <person name="Harder C.B."/>
            <person name="Miyauchi S."/>
            <person name="Viragh M."/>
            <person name="Kuo A."/>
            <person name="Thoen E."/>
            <person name="Andreopoulos B."/>
            <person name="Lu D."/>
            <person name="Skrede I."/>
            <person name="Drula E."/>
            <person name="Henrissat B."/>
            <person name="Morin E."/>
            <person name="Kohler A."/>
            <person name="Barry K."/>
            <person name="LaButti K."/>
            <person name="Morin E."/>
            <person name="Salamov A."/>
            <person name="Lipzen A."/>
            <person name="Mereny Z."/>
            <person name="Hegedus B."/>
            <person name="Baldrian P."/>
            <person name="Stursova M."/>
            <person name="Weitz H."/>
            <person name="Taylor A."/>
            <person name="Grigoriev I.V."/>
            <person name="Nagy L.G."/>
            <person name="Martin F."/>
            <person name="Kauserud H."/>
        </authorList>
    </citation>
    <scope>NUCLEOTIDE SEQUENCE</scope>
    <source>
        <strain evidence="1">CBHHK182m</strain>
    </source>
</reference>
<dbReference type="EMBL" id="JARKIB010000221">
    <property type="protein sequence ID" value="KAJ7722327.1"/>
    <property type="molecule type" value="Genomic_DNA"/>
</dbReference>
<dbReference type="AlphaFoldDB" id="A0AAD7HKG2"/>
<gene>
    <name evidence="1" type="ORF">B0H16DRAFT_1473427</name>
</gene>
<keyword evidence="2" id="KW-1185">Reference proteome</keyword>
<evidence type="ECO:0000313" key="2">
    <source>
        <dbReference type="Proteomes" id="UP001215598"/>
    </source>
</evidence>
<protein>
    <submittedName>
        <fullName evidence="1">Uncharacterized protein</fullName>
    </submittedName>
</protein>